<accession>A0A315ZYG2</accession>
<evidence type="ECO:0000259" key="1">
    <source>
        <dbReference type="Pfam" id="PF20691"/>
    </source>
</evidence>
<sequence length="246" mass="27933">MKDIKIIIPSHKRASRVRTTSAVYGASLCVEESQADMYQKCNPGIEIITHPDAVVGLARKRDWIIKNVGSCFMLDDDIDHLGRIYIEKGEESHVDPATAYDIIQSTAYAAHQAGAFLFGFSSSPTPISYNSLNPIQMSGYVTGCAHGVLEGSKLWYNPDIICNEDYWISLLNAHHHRYIWKDTRYYWAQKDTFVNRGGLAEFRNIEAEEKDFKLLQKVFGQVVELRKSTGKSNLKHPFQKSLKLPF</sequence>
<gene>
    <name evidence="2" type="ORF">CLV98_1423</name>
</gene>
<dbReference type="InterPro" id="IPR049100">
    <property type="entry name" value="TAGT"/>
</dbReference>
<evidence type="ECO:0000313" key="2">
    <source>
        <dbReference type="EMBL" id="PWJ50279.1"/>
    </source>
</evidence>
<dbReference type="OrthoDB" id="937934at2"/>
<evidence type="ECO:0000313" key="3">
    <source>
        <dbReference type="Proteomes" id="UP000245880"/>
    </source>
</evidence>
<dbReference type="RefSeq" id="WP_109678470.1">
    <property type="nucleotide sequence ID" value="NZ_QGDT01000042.1"/>
</dbReference>
<name>A0A315ZYG2_9BACT</name>
<keyword evidence="3" id="KW-1185">Reference proteome</keyword>
<proteinExistence type="predicted"/>
<feature type="domain" description="TET-Associated Glycosyltransferase" evidence="1">
    <location>
        <begin position="4"/>
        <end position="198"/>
    </location>
</feature>
<organism evidence="2 3">
    <name type="scientific">Dyadobacter jejuensis</name>
    <dbReference type="NCBI Taxonomy" id="1082580"/>
    <lineage>
        <taxon>Bacteria</taxon>
        <taxon>Pseudomonadati</taxon>
        <taxon>Bacteroidota</taxon>
        <taxon>Cytophagia</taxon>
        <taxon>Cytophagales</taxon>
        <taxon>Spirosomataceae</taxon>
        <taxon>Dyadobacter</taxon>
    </lineage>
</organism>
<reference evidence="2 3" key="1">
    <citation type="submission" date="2018-03" db="EMBL/GenBank/DDBJ databases">
        <title>Genomic Encyclopedia of Archaeal and Bacterial Type Strains, Phase II (KMG-II): from individual species to whole genera.</title>
        <authorList>
            <person name="Goeker M."/>
        </authorList>
    </citation>
    <scope>NUCLEOTIDE SEQUENCE [LARGE SCALE GENOMIC DNA]</scope>
    <source>
        <strain evidence="2 3">DSM 100346</strain>
    </source>
</reference>
<dbReference type="Pfam" id="PF20691">
    <property type="entry name" value="TAGT"/>
    <property type="match status" value="1"/>
</dbReference>
<protein>
    <recommendedName>
        <fullName evidence="1">TET-Associated Glycosyltransferase domain-containing protein</fullName>
    </recommendedName>
</protein>
<dbReference type="AlphaFoldDB" id="A0A315ZYG2"/>
<comment type="caution">
    <text evidence="2">The sequence shown here is derived from an EMBL/GenBank/DDBJ whole genome shotgun (WGS) entry which is preliminary data.</text>
</comment>
<dbReference type="EMBL" id="QGDT01000042">
    <property type="protein sequence ID" value="PWJ50279.1"/>
    <property type="molecule type" value="Genomic_DNA"/>
</dbReference>
<dbReference type="Proteomes" id="UP000245880">
    <property type="component" value="Unassembled WGS sequence"/>
</dbReference>